<dbReference type="RefSeq" id="WP_169375765.1">
    <property type="nucleotide sequence ID" value="NZ_JAHSTY010000002.1"/>
</dbReference>
<reference evidence="2" key="1">
    <citation type="submission" date="2021-06" db="EMBL/GenBank/DDBJ databases">
        <title>Updating the genus Pseudomonas: Description of 43 new species and partition of the Pseudomonas putida group.</title>
        <authorList>
            <person name="Girard L."/>
            <person name="Lood C."/>
            <person name="Vandamme P."/>
            <person name="Rokni-Zadeh H."/>
            <person name="Van Noort V."/>
            <person name="Hofte M."/>
            <person name="Lavigne R."/>
            <person name="De Mot R."/>
        </authorList>
    </citation>
    <scope>NUCLEOTIDE SEQUENCE</scope>
    <source>
        <strain evidence="2">SWRI103</strain>
    </source>
</reference>
<name>A0ABS6P614_9PSED</name>
<organism evidence="2 3">
    <name type="scientific">Pseudomonas azadiae</name>
    <dbReference type="NCBI Taxonomy" id="2843612"/>
    <lineage>
        <taxon>Bacteria</taxon>
        <taxon>Pseudomonadati</taxon>
        <taxon>Pseudomonadota</taxon>
        <taxon>Gammaproteobacteria</taxon>
        <taxon>Pseudomonadales</taxon>
        <taxon>Pseudomonadaceae</taxon>
        <taxon>Pseudomonas</taxon>
    </lineage>
</organism>
<gene>
    <name evidence="2" type="ORF">KVG91_25270</name>
</gene>
<dbReference type="EMBL" id="JAHSTY010000002">
    <property type="protein sequence ID" value="MBV4455898.1"/>
    <property type="molecule type" value="Genomic_DNA"/>
</dbReference>
<evidence type="ECO:0000313" key="2">
    <source>
        <dbReference type="EMBL" id="MBV4455898.1"/>
    </source>
</evidence>
<evidence type="ECO:0000256" key="1">
    <source>
        <dbReference type="SAM" id="MobiDB-lite"/>
    </source>
</evidence>
<keyword evidence="3" id="KW-1185">Reference proteome</keyword>
<evidence type="ECO:0008006" key="4">
    <source>
        <dbReference type="Google" id="ProtNLM"/>
    </source>
</evidence>
<sequence>MKRRNRRLLKNAPSADPIPISLDPPLIDGLVDPIKYGGLIYRDKADQAFLDVLIPTTTWVPAPTNPLRPDVLDVYLDDPGNFEGGHFFSEPVFFPVGAIPATHPVRIPRRLLTEGHHTVSCKITSGGPGGNESGSTMADLNIDRSAPFESVSYVPRALTLPTGWPGRITETFLASFDAEGGVPFGIPDYVAEGADIGDLWYLFERGSNVPIAEGPVFPDEVVRYSRALAEEADGAKQLAYRLGDVAGNVSDLSFELSISVALEPPPTLAAAGVKDAVTPAGAGDRLLDYEEAGRSNGAFVIIPAYVADYSTDQILVGLTTTHGTRDIGPYPLGGSPFPYNFHIPYAVLKALYATSIGPINLRLIYSVIRHGVPHVVPTATNIDYDLSKGGPDYPEEPDPVNSNLPRPVLTGAGSGKVNELDEDDVGLDADVAVTLWSGAPLPSSRDFKIHLLYMGDLVDSKPVVAATALPGDIIAMKVAWLYIQRHANNLIPLYYEIEIVGTANRGRSLTQDINVNANVISFLKPSVVGALPEVPGTSPLPGEIRCGAVPAPQRVARVSVPPNTLLAPGMIIVVNWNARSNDDGTGPLPAASGTFPYGPISSTEALLGFTVPVGPFHTYVSPINAADNARGSVIISYTVPNIGTLPVTSAEALFLVRVVAAGPVYCDNVPWP</sequence>
<feature type="region of interest" description="Disordered" evidence="1">
    <location>
        <begin position="387"/>
        <end position="406"/>
    </location>
</feature>
<accession>A0ABS6P614</accession>
<proteinExistence type="predicted"/>
<dbReference type="Proteomes" id="UP001048976">
    <property type="component" value="Unassembled WGS sequence"/>
</dbReference>
<evidence type="ECO:0000313" key="3">
    <source>
        <dbReference type="Proteomes" id="UP001048976"/>
    </source>
</evidence>
<comment type="caution">
    <text evidence="2">The sequence shown here is derived from an EMBL/GenBank/DDBJ whole genome shotgun (WGS) entry which is preliminary data.</text>
</comment>
<protein>
    <recommendedName>
        <fullName evidence="4">Minor tail protein</fullName>
    </recommendedName>
</protein>